<keyword evidence="2" id="KW-1185">Reference proteome</keyword>
<evidence type="ECO:0000313" key="2">
    <source>
        <dbReference type="Proteomes" id="UP000236664"/>
    </source>
</evidence>
<dbReference type="SUPFAM" id="SSF52777">
    <property type="entry name" value="CoA-dependent acyltransferases"/>
    <property type="match status" value="1"/>
</dbReference>
<organism evidence="1 2">
    <name type="scientific">Gibberella nygamai</name>
    <name type="common">Bean root rot disease fungus</name>
    <name type="synonym">Fusarium nygamai</name>
    <dbReference type="NCBI Taxonomy" id="42673"/>
    <lineage>
        <taxon>Eukaryota</taxon>
        <taxon>Fungi</taxon>
        <taxon>Dikarya</taxon>
        <taxon>Ascomycota</taxon>
        <taxon>Pezizomycotina</taxon>
        <taxon>Sordariomycetes</taxon>
        <taxon>Hypocreomycetidae</taxon>
        <taxon>Hypocreales</taxon>
        <taxon>Nectriaceae</taxon>
        <taxon>Fusarium</taxon>
        <taxon>Fusarium fujikuroi species complex</taxon>
    </lineage>
</organism>
<dbReference type="Proteomes" id="UP000236664">
    <property type="component" value="Unassembled WGS sequence"/>
</dbReference>
<dbReference type="EMBL" id="MTQA01000103">
    <property type="protein sequence ID" value="PNP78542.1"/>
    <property type="molecule type" value="Genomic_DNA"/>
</dbReference>
<dbReference type="InterPro" id="IPR023213">
    <property type="entry name" value="CAT-like_dom_sf"/>
</dbReference>
<dbReference type="STRING" id="42673.A0A2K0W8D6"/>
<comment type="caution">
    <text evidence="1">The sequence shown here is derived from an EMBL/GenBank/DDBJ whole genome shotgun (WGS) entry which is preliminary data.</text>
</comment>
<evidence type="ECO:0008006" key="3">
    <source>
        <dbReference type="Google" id="ProtNLM"/>
    </source>
</evidence>
<name>A0A2K0W8D6_GIBNY</name>
<proteinExistence type="predicted"/>
<evidence type="ECO:0000313" key="1">
    <source>
        <dbReference type="EMBL" id="PNP78542.1"/>
    </source>
</evidence>
<protein>
    <recommendedName>
        <fullName evidence="3">Condensation domain-containing protein</fullName>
    </recommendedName>
</protein>
<accession>A0A2K0W8D6</accession>
<gene>
    <name evidence="1" type="ORF">FNYG_08090</name>
</gene>
<dbReference type="OrthoDB" id="5150254at2759"/>
<dbReference type="AlphaFoldDB" id="A0A2K0W8D6"/>
<reference evidence="1 2" key="1">
    <citation type="submission" date="2017-06" db="EMBL/GenBank/DDBJ databases">
        <title>Genome of Fusarium nygamai isolate CS10214.</title>
        <authorList>
            <person name="Gardiner D.M."/>
            <person name="Obanor F."/>
            <person name="Kazan K."/>
        </authorList>
    </citation>
    <scope>NUCLEOTIDE SEQUENCE [LARGE SCALE GENOMIC DNA]</scope>
    <source>
        <strain evidence="1 2">CS10214</strain>
    </source>
</reference>
<sequence>MALTDILATLEGSELVLSLGYNARMGYRDRLQLLLQQSSPQFLPPSIQETDFPLLGTDDAGLKSLAAACEAKVRSWDPASIESIYPHSPLQQGIFVSKFKDPKAYVVYSAWKIGPVECLSKSNQQLKNAWRRLGRFHPVLRSVFSESRRSDGGLAPVLLRAGTPAAEPIITELH</sequence>
<dbReference type="Gene3D" id="3.30.559.10">
    <property type="entry name" value="Chloramphenicol acetyltransferase-like domain"/>
    <property type="match status" value="1"/>
</dbReference>